<comment type="caution">
    <text evidence="2">The sequence shown here is derived from an EMBL/GenBank/DDBJ whole genome shotgun (WGS) entry which is preliminary data.</text>
</comment>
<dbReference type="PANTHER" id="PTHR43649:SF12">
    <property type="entry name" value="DIACETYLCHITOBIOSE BINDING PROTEIN DASA"/>
    <property type="match status" value="1"/>
</dbReference>
<feature type="chain" id="PRO_5032321945" evidence="1">
    <location>
        <begin position="27"/>
        <end position="455"/>
    </location>
</feature>
<dbReference type="RefSeq" id="WP_179480242.1">
    <property type="nucleotide sequence ID" value="NZ_JACCFW010000001.1"/>
</dbReference>
<keyword evidence="3" id="KW-1185">Reference proteome</keyword>
<dbReference type="SUPFAM" id="SSF53850">
    <property type="entry name" value="Periplasmic binding protein-like II"/>
    <property type="match status" value="1"/>
</dbReference>
<dbReference type="EMBL" id="JACCFW010000001">
    <property type="protein sequence ID" value="NYJ74399.1"/>
    <property type="molecule type" value="Genomic_DNA"/>
</dbReference>
<evidence type="ECO:0000256" key="1">
    <source>
        <dbReference type="SAM" id="SignalP"/>
    </source>
</evidence>
<reference evidence="2 3" key="1">
    <citation type="submission" date="2020-07" db="EMBL/GenBank/DDBJ databases">
        <title>Sequencing the genomes of 1000 actinobacteria strains.</title>
        <authorList>
            <person name="Klenk H.-P."/>
        </authorList>
    </citation>
    <scope>NUCLEOTIDE SEQUENCE [LARGE SCALE GENOMIC DNA]</scope>
    <source>
        <strain evidence="2 3">DSM 29531</strain>
    </source>
</reference>
<dbReference type="Proteomes" id="UP000571817">
    <property type="component" value="Unassembled WGS sequence"/>
</dbReference>
<keyword evidence="1" id="KW-0732">Signal</keyword>
<dbReference type="InterPro" id="IPR050490">
    <property type="entry name" value="Bact_solute-bd_prot1"/>
</dbReference>
<proteinExistence type="predicted"/>
<protein>
    <submittedName>
        <fullName evidence="2">Sorbitol/mannitol transport system substrate-binding protein</fullName>
    </submittedName>
</protein>
<dbReference type="PROSITE" id="PS51257">
    <property type="entry name" value="PROKAR_LIPOPROTEIN"/>
    <property type="match status" value="1"/>
</dbReference>
<organism evidence="2 3">
    <name type="scientific">Allobranchiibius huperziae</name>
    <dbReference type="NCBI Taxonomy" id="1874116"/>
    <lineage>
        <taxon>Bacteria</taxon>
        <taxon>Bacillati</taxon>
        <taxon>Actinomycetota</taxon>
        <taxon>Actinomycetes</taxon>
        <taxon>Micrococcales</taxon>
        <taxon>Dermacoccaceae</taxon>
        <taxon>Allobranchiibius</taxon>
    </lineage>
</organism>
<dbReference type="AlphaFoldDB" id="A0A853DEK3"/>
<accession>A0A853DEK3</accession>
<dbReference type="InterPro" id="IPR006059">
    <property type="entry name" value="SBP"/>
</dbReference>
<dbReference type="Gene3D" id="3.40.190.10">
    <property type="entry name" value="Periplasmic binding protein-like II"/>
    <property type="match status" value="2"/>
</dbReference>
<dbReference type="PANTHER" id="PTHR43649">
    <property type="entry name" value="ARABINOSE-BINDING PROTEIN-RELATED"/>
    <property type="match status" value="1"/>
</dbReference>
<dbReference type="CDD" id="cd13585">
    <property type="entry name" value="PBP2_TMBP_like"/>
    <property type="match status" value="1"/>
</dbReference>
<sequence>MRSTQRVAISVAVVGLVTAGLSSCSASSGGSSGGSKTLNVLMVNNPQMEALKKVTPEFTKATGIKVNFKDLPENDLRSTAATEFAQQAGQYDLATLSNFEIPIYAKKGWVADLTKDTTDAKSTWNGQSFDQSDILKPMAESLTVNNKIYGEPFYGESSFLMYRKDLFKAAGLTMPANPTWQQVAGFAAKLKKGSTAGICLRGAVGWGEVMAPLTTVVNTFGGTWFDKDWNAQVNTGGFAKATNFYVDLVKKYGEPGAAQAGFTECDNAMIQGQAAMWYDATSAAGTLVSSKYGSDIGYAPAPVDQTKSSGWLYTWAWGVESASKKKDAAWKFISWASGKDYLSTVGGRTGTGMGWANVPAGARTSLYSNPNYLKVASSFAQPTLAAINSADPNNTGRTNHPPVPGIQFVDVAEFTDFGQKVSQEISNAIAGSTSVSSALNASQSIAQDGVKAYKK</sequence>
<evidence type="ECO:0000313" key="3">
    <source>
        <dbReference type="Proteomes" id="UP000571817"/>
    </source>
</evidence>
<name>A0A853DEK3_9MICO</name>
<evidence type="ECO:0000313" key="2">
    <source>
        <dbReference type="EMBL" id="NYJ74399.1"/>
    </source>
</evidence>
<gene>
    <name evidence="2" type="ORF">HNR15_001362</name>
</gene>
<feature type="signal peptide" evidence="1">
    <location>
        <begin position="1"/>
        <end position="26"/>
    </location>
</feature>
<dbReference type="Pfam" id="PF01547">
    <property type="entry name" value="SBP_bac_1"/>
    <property type="match status" value="1"/>
</dbReference>